<keyword evidence="6" id="KW-1185">Reference proteome</keyword>
<proteinExistence type="predicted"/>
<protein>
    <submittedName>
        <fullName evidence="5">Putative DNA-binding transcriptional regulator YafY</fullName>
    </submittedName>
</protein>
<keyword evidence="2 5" id="KW-0238">DNA-binding</keyword>
<name>A0A853CI25_9ACTN</name>
<sequence length="315" mass="32836">MRADRLIAVLLLLQTKGRATAAEVARELEISERTARRDLEALSLAGVPVYSSAGRGGGWALVGGARTDLTGLTTDEARALFLAAGSASAAGPAAQAALRKLLGALPAPLREGARAAGTAVVVDAASWGRTAPPEPPHLPALQQAVVDGEQVVLGYRGRDKAPSVRTVSPLGLVTKAGVWYLIAGTEAGVRTFRVGRVTDVAPAGTPVVRPEGFDLRAAWEASAGEVERRRTETSVQALADPTLVPLLRRWLGPAHVAVGEPTADGRVAVELGGPSVPVLTAQFAGFGHRLEITTPEARERLRALAGELTELYAER</sequence>
<evidence type="ECO:0000313" key="5">
    <source>
        <dbReference type="EMBL" id="NYJ07605.1"/>
    </source>
</evidence>
<dbReference type="Gene3D" id="1.10.10.10">
    <property type="entry name" value="Winged helix-like DNA-binding domain superfamily/Winged helix DNA-binding domain"/>
    <property type="match status" value="1"/>
</dbReference>
<evidence type="ECO:0000259" key="4">
    <source>
        <dbReference type="PROSITE" id="PS51000"/>
    </source>
</evidence>
<dbReference type="InterPro" id="IPR036390">
    <property type="entry name" value="WH_DNA-bd_sf"/>
</dbReference>
<keyword evidence="3" id="KW-0804">Transcription</keyword>
<dbReference type="PROSITE" id="PS00894">
    <property type="entry name" value="HTH_DEOR_1"/>
    <property type="match status" value="1"/>
</dbReference>
<dbReference type="SUPFAM" id="SSF46785">
    <property type="entry name" value="Winged helix' DNA-binding domain"/>
    <property type="match status" value="1"/>
</dbReference>
<organism evidence="5 6">
    <name type="scientific">Petropleomorpha daqingensis</name>
    <dbReference type="NCBI Taxonomy" id="2026353"/>
    <lineage>
        <taxon>Bacteria</taxon>
        <taxon>Bacillati</taxon>
        <taxon>Actinomycetota</taxon>
        <taxon>Actinomycetes</taxon>
        <taxon>Geodermatophilales</taxon>
        <taxon>Geodermatophilaceae</taxon>
        <taxon>Petropleomorpha</taxon>
    </lineage>
</organism>
<dbReference type="InterPro" id="IPR028349">
    <property type="entry name" value="PafC-like"/>
</dbReference>
<dbReference type="PANTHER" id="PTHR34580">
    <property type="match status" value="1"/>
</dbReference>
<dbReference type="AlphaFoldDB" id="A0A853CI25"/>
<dbReference type="InterPro" id="IPR018356">
    <property type="entry name" value="Tscrpt_reg_HTH_DeoR_CS"/>
</dbReference>
<gene>
    <name evidence="5" type="ORF">GGQ55_003883</name>
</gene>
<dbReference type="Proteomes" id="UP000541969">
    <property type="component" value="Unassembled WGS sequence"/>
</dbReference>
<evidence type="ECO:0000256" key="1">
    <source>
        <dbReference type="ARBA" id="ARBA00023015"/>
    </source>
</evidence>
<dbReference type="InterPro" id="IPR051534">
    <property type="entry name" value="CBASS_pafABC_assoc_protein"/>
</dbReference>
<keyword evidence="1" id="KW-0805">Transcription regulation</keyword>
<dbReference type="PANTHER" id="PTHR34580:SF1">
    <property type="entry name" value="PROTEIN PAFC"/>
    <property type="match status" value="1"/>
</dbReference>
<dbReference type="InterPro" id="IPR057727">
    <property type="entry name" value="WCX_dom"/>
</dbReference>
<dbReference type="InterPro" id="IPR013196">
    <property type="entry name" value="HTH_11"/>
</dbReference>
<dbReference type="Pfam" id="PF13280">
    <property type="entry name" value="WYL"/>
    <property type="match status" value="1"/>
</dbReference>
<evidence type="ECO:0000256" key="3">
    <source>
        <dbReference type="ARBA" id="ARBA00023163"/>
    </source>
</evidence>
<comment type="caution">
    <text evidence="5">The sequence shown here is derived from an EMBL/GenBank/DDBJ whole genome shotgun (WGS) entry which is preliminary data.</text>
</comment>
<feature type="domain" description="HTH deoR-type" evidence="4">
    <location>
        <begin position="2"/>
        <end position="67"/>
    </location>
</feature>
<dbReference type="PROSITE" id="PS51000">
    <property type="entry name" value="HTH_DEOR_2"/>
    <property type="match status" value="1"/>
</dbReference>
<dbReference type="PIRSF" id="PIRSF016838">
    <property type="entry name" value="PafC"/>
    <property type="match status" value="1"/>
</dbReference>
<dbReference type="EMBL" id="JACBZT010000001">
    <property type="protein sequence ID" value="NYJ07605.1"/>
    <property type="molecule type" value="Genomic_DNA"/>
</dbReference>
<dbReference type="RefSeq" id="WP_179719586.1">
    <property type="nucleotide sequence ID" value="NZ_JACBZT010000001.1"/>
</dbReference>
<dbReference type="InterPro" id="IPR036388">
    <property type="entry name" value="WH-like_DNA-bd_sf"/>
</dbReference>
<dbReference type="GO" id="GO:0003700">
    <property type="term" value="F:DNA-binding transcription factor activity"/>
    <property type="evidence" value="ECO:0007669"/>
    <property type="project" value="InterPro"/>
</dbReference>
<evidence type="ECO:0000313" key="6">
    <source>
        <dbReference type="Proteomes" id="UP000541969"/>
    </source>
</evidence>
<dbReference type="InterPro" id="IPR001034">
    <property type="entry name" value="DeoR_HTH"/>
</dbReference>
<accession>A0A853CI25</accession>
<reference evidence="5 6" key="1">
    <citation type="submission" date="2020-07" db="EMBL/GenBank/DDBJ databases">
        <title>Sequencing the genomes of 1000 actinobacteria strains.</title>
        <authorList>
            <person name="Klenk H.-P."/>
        </authorList>
    </citation>
    <scope>NUCLEOTIDE SEQUENCE [LARGE SCALE GENOMIC DNA]</scope>
    <source>
        <strain evidence="5 6">DSM 104001</strain>
    </source>
</reference>
<evidence type="ECO:0000256" key="2">
    <source>
        <dbReference type="ARBA" id="ARBA00023125"/>
    </source>
</evidence>
<dbReference type="PROSITE" id="PS52050">
    <property type="entry name" value="WYL"/>
    <property type="match status" value="1"/>
</dbReference>
<dbReference type="Pfam" id="PF08279">
    <property type="entry name" value="HTH_11"/>
    <property type="match status" value="1"/>
</dbReference>
<dbReference type="InterPro" id="IPR026881">
    <property type="entry name" value="WYL_dom"/>
</dbReference>
<dbReference type="GO" id="GO:0003677">
    <property type="term" value="F:DNA binding"/>
    <property type="evidence" value="ECO:0007669"/>
    <property type="project" value="UniProtKB-KW"/>
</dbReference>
<dbReference type="Pfam" id="PF25583">
    <property type="entry name" value="WCX"/>
    <property type="match status" value="1"/>
</dbReference>